<dbReference type="SUPFAM" id="SSF81606">
    <property type="entry name" value="PP2C-like"/>
    <property type="match status" value="1"/>
</dbReference>
<sequence>MKLLFSCNHKGSADFNEDVVDHHQNTAWVIDGATPLFFNQYLSEENDVVWLVQQINEQLPRFITDEKSLEEILITVLDQISQIALEINPALKQIHHYELPTFTIAMVRFIDQKLEYYVLGDSGILLETTEKSVYITDRRLDTFAEKHQDKSQTIRKHLNTRDGYWIGSLDAKGISHGLAGEYNKKDITNVLCFTDGYSRLFELYKKMDVTQMQFNETFIKDTVSMIRNIEEEDCDCLVYKRSKKSDDLSVILLENER</sequence>
<evidence type="ECO:0000313" key="3">
    <source>
        <dbReference type="Proteomes" id="UP000831537"/>
    </source>
</evidence>
<dbReference type="Proteomes" id="UP000831537">
    <property type="component" value="Chromosome"/>
</dbReference>
<dbReference type="EMBL" id="CP095071">
    <property type="protein sequence ID" value="UOQ84335.1"/>
    <property type="molecule type" value="Genomic_DNA"/>
</dbReference>
<feature type="domain" description="PPM-type phosphatase" evidence="1">
    <location>
        <begin position="20"/>
        <end position="210"/>
    </location>
</feature>
<organism evidence="2 3">
    <name type="scientific">Gracilibacillus salinarum</name>
    <dbReference type="NCBI Taxonomy" id="2932255"/>
    <lineage>
        <taxon>Bacteria</taxon>
        <taxon>Bacillati</taxon>
        <taxon>Bacillota</taxon>
        <taxon>Bacilli</taxon>
        <taxon>Bacillales</taxon>
        <taxon>Bacillaceae</taxon>
        <taxon>Gracilibacillus</taxon>
    </lineage>
</organism>
<proteinExistence type="predicted"/>
<dbReference type="Pfam" id="PF13672">
    <property type="entry name" value="PP2C_2"/>
    <property type="match status" value="1"/>
</dbReference>
<dbReference type="InterPro" id="IPR036457">
    <property type="entry name" value="PPM-type-like_dom_sf"/>
</dbReference>
<protein>
    <submittedName>
        <fullName evidence="2">Protein phosphatase 2C domain-containing protein</fullName>
    </submittedName>
</protein>
<reference evidence="2 3" key="1">
    <citation type="submission" date="2022-04" db="EMBL/GenBank/DDBJ databases">
        <title>Gracilibacillus sp. isolated from saltern.</title>
        <authorList>
            <person name="Won M."/>
            <person name="Lee C.-M."/>
            <person name="Woen H.-Y."/>
            <person name="Kwon S.-W."/>
        </authorList>
    </citation>
    <scope>NUCLEOTIDE SEQUENCE [LARGE SCALE GENOMIC DNA]</scope>
    <source>
        <strain evidence="2 3">SSPM10-3</strain>
    </source>
</reference>
<dbReference type="RefSeq" id="WP_244741933.1">
    <property type="nucleotide sequence ID" value="NZ_CP095071.1"/>
</dbReference>
<name>A0ABY4GK22_9BACI</name>
<dbReference type="InterPro" id="IPR001932">
    <property type="entry name" value="PPM-type_phosphatase-like_dom"/>
</dbReference>
<evidence type="ECO:0000259" key="1">
    <source>
        <dbReference type="Pfam" id="PF13672"/>
    </source>
</evidence>
<keyword evidence="3" id="KW-1185">Reference proteome</keyword>
<evidence type="ECO:0000313" key="2">
    <source>
        <dbReference type="EMBL" id="UOQ84335.1"/>
    </source>
</evidence>
<accession>A0ABY4GK22</accession>
<gene>
    <name evidence="2" type="ORF">MUN87_16810</name>
</gene>